<sequence>MPGNGGARAAAVAACALVGVLVLAGCSGGGGRDEGGDAPIAHVAVRTTDDAGPYGGMTPRQELAKAEEAMRQVSAMTVDMDQQQGGRRVHLTAAITAGGGCALAEQAAGDSVQVIGTRDNTYLKADDAFWRAHGGPDGSRVAAALDGKWLRLDQRPSATEFAGYCSVAGFMSATSSNLGQGAVVRGRPATLDGKAVLTLVHTTPGHRATVRVAATGTPYILRSDISGAGGSAGTGSAATDAATESVTFSGFGRPPRISPPPPGATVALAALGVSHLSV</sequence>
<gene>
    <name evidence="1" type="ORF">V2S66_14560</name>
</gene>
<accession>A0ABU7PDK8</accession>
<dbReference type="RefSeq" id="WP_330795384.1">
    <property type="nucleotide sequence ID" value="NZ_JAZEWV010000010.1"/>
</dbReference>
<keyword evidence="2" id="KW-1185">Reference proteome</keyword>
<reference evidence="1 2" key="1">
    <citation type="submission" date="2023-12" db="EMBL/GenBank/DDBJ databases">
        <title>Streptomyces sp. V4-01.</title>
        <authorList>
            <person name="Somphong A."/>
            <person name="Phongsopitanun W."/>
        </authorList>
    </citation>
    <scope>NUCLEOTIDE SEQUENCE [LARGE SCALE GENOMIC DNA]</scope>
    <source>
        <strain evidence="1 2">V4-01</strain>
    </source>
</reference>
<dbReference type="EMBL" id="JAZEWV010000010">
    <property type="protein sequence ID" value="MEE4543187.1"/>
    <property type="molecule type" value="Genomic_DNA"/>
</dbReference>
<evidence type="ECO:0008006" key="3">
    <source>
        <dbReference type="Google" id="ProtNLM"/>
    </source>
</evidence>
<evidence type="ECO:0000313" key="1">
    <source>
        <dbReference type="EMBL" id="MEE4543187.1"/>
    </source>
</evidence>
<dbReference type="Proteomes" id="UP001344658">
    <property type="component" value="Unassembled WGS sequence"/>
</dbReference>
<name>A0ABU7PDK8_9ACTN</name>
<comment type="caution">
    <text evidence="1">The sequence shown here is derived from an EMBL/GenBank/DDBJ whole genome shotgun (WGS) entry which is preliminary data.</text>
</comment>
<protein>
    <recommendedName>
        <fullName evidence="3">Lipoprotein</fullName>
    </recommendedName>
</protein>
<proteinExistence type="predicted"/>
<evidence type="ECO:0000313" key="2">
    <source>
        <dbReference type="Proteomes" id="UP001344658"/>
    </source>
</evidence>
<organism evidence="1 2">
    <name type="scientific">Actinacidiphila polyblastidii</name>
    <dbReference type="NCBI Taxonomy" id="3110430"/>
    <lineage>
        <taxon>Bacteria</taxon>
        <taxon>Bacillati</taxon>
        <taxon>Actinomycetota</taxon>
        <taxon>Actinomycetes</taxon>
        <taxon>Kitasatosporales</taxon>
        <taxon>Streptomycetaceae</taxon>
        <taxon>Actinacidiphila</taxon>
    </lineage>
</organism>